<feature type="transmembrane region" description="Helical" evidence="2">
    <location>
        <begin position="33"/>
        <end position="56"/>
    </location>
</feature>
<reference evidence="3 4" key="1">
    <citation type="journal article" date="2019" name="Int. J. Syst. Evol. Microbiol.">
        <title>The Global Catalogue of Microorganisms (GCM) 10K type strain sequencing project: providing services to taxonomists for standard genome sequencing and annotation.</title>
        <authorList>
            <consortium name="The Broad Institute Genomics Platform"/>
            <consortium name="The Broad Institute Genome Sequencing Center for Infectious Disease"/>
            <person name="Wu L."/>
            <person name="Ma J."/>
        </authorList>
    </citation>
    <scope>NUCLEOTIDE SEQUENCE [LARGE SCALE GENOMIC DNA]</scope>
    <source>
        <strain evidence="3 4">DT72</strain>
    </source>
</reference>
<comment type="caution">
    <text evidence="3">The sequence shown here is derived from an EMBL/GenBank/DDBJ whole genome shotgun (WGS) entry which is preliminary data.</text>
</comment>
<evidence type="ECO:0000256" key="2">
    <source>
        <dbReference type="SAM" id="Phobius"/>
    </source>
</evidence>
<feature type="region of interest" description="Disordered" evidence="1">
    <location>
        <begin position="76"/>
        <end position="115"/>
    </location>
</feature>
<sequence>MSRRLARWSGLVGVALRRTATKATKTAPRQTAVSVLGVAIAVALMLVVTATGLGLVQGTTVRGDAVDYWVVPEGAARPRWSSPPRRPNSVTFTTRAPRSTTTGESSTRPRSKSRC</sequence>
<keyword evidence="2" id="KW-1133">Transmembrane helix</keyword>
<keyword evidence="2" id="KW-0812">Transmembrane</keyword>
<dbReference type="AlphaFoldDB" id="A0ABD5WMH7"/>
<organism evidence="3 4">
    <name type="scientific">Halorussus caseinilyticus</name>
    <dbReference type="NCBI Taxonomy" id="3034025"/>
    <lineage>
        <taxon>Archaea</taxon>
        <taxon>Methanobacteriati</taxon>
        <taxon>Methanobacteriota</taxon>
        <taxon>Stenosarchaea group</taxon>
        <taxon>Halobacteria</taxon>
        <taxon>Halobacteriales</taxon>
        <taxon>Haladaptataceae</taxon>
        <taxon>Halorussus</taxon>
    </lineage>
</organism>
<evidence type="ECO:0000256" key="1">
    <source>
        <dbReference type="SAM" id="MobiDB-lite"/>
    </source>
</evidence>
<dbReference type="Proteomes" id="UP001596407">
    <property type="component" value="Unassembled WGS sequence"/>
</dbReference>
<protein>
    <submittedName>
        <fullName evidence="3">Uncharacterized protein</fullName>
    </submittedName>
</protein>
<name>A0ABD5WMH7_9EURY</name>
<proteinExistence type="predicted"/>
<keyword evidence="2" id="KW-0472">Membrane</keyword>
<evidence type="ECO:0000313" key="3">
    <source>
        <dbReference type="EMBL" id="MFC7079033.1"/>
    </source>
</evidence>
<keyword evidence="4" id="KW-1185">Reference proteome</keyword>
<dbReference type="EMBL" id="JBHSZH010000001">
    <property type="protein sequence ID" value="MFC7079033.1"/>
    <property type="molecule type" value="Genomic_DNA"/>
</dbReference>
<evidence type="ECO:0000313" key="4">
    <source>
        <dbReference type="Proteomes" id="UP001596407"/>
    </source>
</evidence>
<dbReference type="RefSeq" id="WP_382208548.1">
    <property type="nucleotide sequence ID" value="NZ_JBHSZH010000001.1"/>
</dbReference>
<gene>
    <name evidence="3" type="ORF">ACFQJ6_01685</name>
</gene>
<feature type="compositionally biased region" description="Low complexity" evidence="1">
    <location>
        <begin position="91"/>
        <end position="102"/>
    </location>
</feature>
<accession>A0ABD5WMH7</accession>